<dbReference type="Proteomes" id="UP000479000">
    <property type="component" value="Unassembled WGS sequence"/>
</dbReference>
<feature type="transmembrane region" description="Helical" evidence="1">
    <location>
        <begin position="29"/>
        <end position="50"/>
    </location>
</feature>
<keyword evidence="1" id="KW-0812">Transmembrane</keyword>
<feature type="non-terminal residue" evidence="2">
    <location>
        <position position="293"/>
    </location>
</feature>
<feature type="transmembrane region" description="Helical" evidence="1">
    <location>
        <begin position="149"/>
        <end position="169"/>
    </location>
</feature>
<gene>
    <name evidence="2" type="ORF">NTEN_LOCUS19013</name>
</gene>
<protein>
    <recommendedName>
        <fullName evidence="4">Gustatory receptor</fullName>
    </recommendedName>
</protein>
<dbReference type="EMBL" id="CADCXU010028088">
    <property type="protein sequence ID" value="CAB0014591.1"/>
    <property type="molecule type" value="Genomic_DNA"/>
</dbReference>
<dbReference type="AlphaFoldDB" id="A0A6H5HBR7"/>
<evidence type="ECO:0000313" key="3">
    <source>
        <dbReference type="Proteomes" id="UP000479000"/>
    </source>
</evidence>
<accession>A0A6H5HBR7</accession>
<keyword evidence="3" id="KW-1185">Reference proteome</keyword>
<sequence>MGGSKFVEVMLKFSEIFGLWPSWNRNRHFFVVLAMIVNILDALPKAYYFCNMERPNMTISGKFLEIMRNSVSKAVLIIHAYHVVYRRRDFAILNRLLKEPKFKNINYRIFVCGISPFFWRVAMILWLDIKCGVYLDLMVTLSFTFFNSLEFLIAVQFCASLVVISDLLAKIVDSMDLQIFEFELFDKTVALCEKIDNLYGLQLLLITSQIFMMLVTYSLGVVVTFWCISCSEYTYRCPDSTNLLIGYALSNITCVIYLLTMIVKCCYSTMYQVERFNKSIFKIMKASPSLANN</sequence>
<keyword evidence="1" id="KW-0472">Membrane</keyword>
<feature type="transmembrane region" description="Helical" evidence="1">
    <location>
        <begin position="105"/>
        <end position="129"/>
    </location>
</feature>
<organism evidence="2 3">
    <name type="scientific">Nesidiocoris tenuis</name>
    <dbReference type="NCBI Taxonomy" id="355587"/>
    <lineage>
        <taxon>Eukaryota</taxon>
        <taxon>Metazoa</taxon>
        <taxon>Ecdysozoa</taxon>
        <taxon>Arthropoda</taxon>
        <taxon>Hexapoda</taxon>
        <taxon>Insecta</taxon>
        <taxon>Pterygota</taxon>
        <taxon>Neoptera</taxon>
        <taxon>Paraneoptera</taxon>
        <taxon>Hemiptera</taxon>
        <taxon>Heteroptera</taxon>
        <taxon>Panheteroptera</taxon>
        <taxon>Cimicomorpha</taxon>
        <taxon>Miridae</taxon>
        <taxon>Dicyphina</taxon>
        <taxon>Nesidiocoris</taxon>
    </lineage>
</organism>
<feature type="transmembrane region" description="Helical" evidence="1">
    <location>
        <begin position="245"/>
        <end position="267"/>
    </location>
</feature>
<evidence type="ECO:0008006" key="4">
    <source>
        <dbReference type="Google" id="ProtNLM"/>
    </source>
</evidence>
<keyword evidence="1" id="KW-1133">Transmembrane helix</keyword>
<evidence type="ECO:0000313" key="2">
    <source>
        <dbReference type="EMBL" id="CAB0014591.1"/>
    </source>
</evidence>
<evidence type="ECO:0000256" key="1">
    <source>
        <dbReference type="SAM" id="Phobius"/>
    </source>
</evidence>
<reference evidence="2 3" key="1">
    <citation type="submission" date="2020-02" db="EMBL/GenBank/DDBJ databases">
        <authorList>
            <person name="Ferguson B K."/>
        </authorList>
    </citation>
    <scope>NUCLEOTIDE SEQUENCE [LARGE SCALE GENOMIC DNA]</scope>
</reference>
<feature type="transmembrane region" description="Helical" evidence="1">
    <location>
        <begin position="203"/>
        <end position="225"/>
    </location>
</feature>
<name>A0A6H5HBR7_9HEMI</name>
<proteinExistence type="predicted"/>